<dbReference type="AlphaFoldDB" id="A0AAD9ACN3"/>
<name>A0AAD9ACN3_9PEZI</name>
<keyword evidence="3" id="KW-1185">Reference proteome</keyword>
<comment type="caution">
    <text evidence="2">The sequence shown here is derived from an EMBL/GenBank/DDBJ whole genome shotgun (WGS) entry which is preliminary data.</text>
</comment>
<keyword evidence="1" id="KW-0732">Signal</keyword>
<evidence type="ECO:0008006" key="4">
    <source>
        <dbReference type="Google" id="ProtNLM"/>
    </source>
</evidence>
<dbReference type="EMBL" id="JAQOWY010000306">
    <property type="protein sequence ID" value="KAK1844555.1"/>
    <property type="molecule type" value="Genomic_DNA"/>
</dbReference>
<evidence type="ECO:0000256" key="1">
    <source>
        <dbReference type="SAM" id="SignalP"/>
    </source>
</evidence>
<reference evidence="2" key="1">
    <citation type="submission" date="2023-01" db="EMBL/GenBank/DDBJ databases">
        <title>Colletotrichum chrysophilum M932 genome sequence.</title>
        <authorList>
            <person name="Baroncelli R."/>
        </authorList>
    </citation>
    <scope>NUCLEOTIDE SEQUENCE</scope>
    <source>
        <strain evidence="2">M932</strain>
    </source>
</reference>
<dbReference type="Proteomes" id="UP001243330">
    <property type="component" value="Unassembled WGS sequence"/>
</dbReference>
<evidence type="ECO:0000313" key="2">
    <source>
        <dbReference type="EMBL" id="KAK1844555.1"/>
    </source>
</evidence>
<proteinExistence type="predicted"/>
<evidence type="ECO:0000313" key="3">
    <source>
        <dbReference type="Proteomes" id="UP001243330"/>
    </source>
</evidence>
<protein>
    <recommendedName>
        <fullName evidence="4">Secreted protein</fullName>
    </recommendedName>
</protein>
<feature type="chain" id="PRO_5042166087" description="Secreted protein" evidence="1">
    <location>
        <begin position="36"/>
        <end position="224"/>
    </location>
</feature>
<organism evidence="2 3">
    <name type="scientific">Colletotrichum chrysophilum</name>
    <dbReference type="NCBI Taxonomy" id="1836956"/>
    <lineage>
        <taxon>Eukaryota</taxon>
        <taxon>Fungi</taxon>
        <taxon>Dikarya</taxon>
        <taxon>Ascomycota</taxon>
        <taxon>Pezizomycotina</taxon>
        <taxon>Sordariomycetes</taxon>
        <taxon>Hypocreomycetidae</taxon>
        <taxon>Glomerellales</taxon>
        <taxon>Glomerellaceae</taxon>
        <taxon>Colletotrichum</taxon>
        <taxon>Colletotrichum gloeosporioides species complex</taxon>
    </lineage>
</organism>
<sequence length="224" mass="23170">MAWLGMPAVCRAAPKSVTYFFSFWALLYWASGSEANSPGSASLIMSTGDVGGETAQLRRAAGGLVRLGELLSAGLEVVVPAKPASVASIHVHDDVGKVEVLQSVGDAVAVTRGRVLAGLQVDVGDQVGEGVRLDDKGKGRIGVRLDDLDDGVDVLRLVLGEFADRELAVGSLGSAVTAREVVDDDTQNVVTGGVSNGRIKTRNVCNGVTERSSLVSLNVLSGGR</sequence>
<feature type="signal peptide" evidence="1">
    <location>
        <begin position="1"/>
        <end position="35"/>
    </location>
</feature>
<accession>A0AAD9ACN3</accession>
<gene>
    <name evidence="2" type="ORF">CCHR01_12804</name>
</gene>